<gene>
    <name evidence="1" type="ORF">H9L23_11560</name>
</gene>
<organism evidence="1 2">
    <name type="scientific">Pedobacter roseus</name>
    <dbReference type="NCBI Taxonomy" id="336820"/>
    <lineage>
        <taxon>Bacteria</taxon>
        <taxon>Pseudomonadati</taxon>
        <taxon>Bacteroidota</taxon>
        <taxon>Sphingobacteriia</taxon>
        <taxon>Sphingobacteriales</taxon>
        <taxon>Sphingobacteriaceae</taxon>
        <taxon>Pedobacter</taxon>
    </lineage>
</organism>
<dbReference type="KEGG" id="proe:H9L23_11560"/>
<dbReference type="AlphaFoldDB" id="A0A7G9QMT9"/>
<evidence type="ECO:0000313" key="1">
    <source>
        <dbReference type="EMBL" id="QNN44664.1"/>
    </source>
</evidence>
<dbReference type="RefSeq" id="WP_187595096.1">
    <property type="nucleotide sequence ID" value="NZ_CP060723.1"/>
</dbReference>
<accession>A0A7G9QMT9</accession>
<sequence length="83" mass="9937">MKVKSTFIYTLETGENALILLTDNKIEQDKLYQHLAVDAYQFKKEIVEEEPRIELISAGYKNENNEIIWNREYIPVPKWYDQN</sequence>
<keyword evidence="2" id="KW-1185">Reference proteome</keyword>
<protein>
    <submittedName>
        <fullName evidence="1">Uncharacterized protein</fullName>
    </submittedName>
</protein>
<proteinExistence type="predicted"/>
<dbReference type="EMBL" id="CP060723">
    <property type="protein sequence ID" value="QNN44664.1"/>
    <property type="molecule type" value="Genomic_DNA"/>
</dbReference>
<reference evidence="1 2" key="1">
    <citation type="submission" date="2020-08" db="EMBL/GenBank/DDBJ databases">
        <title>Genome sequence of Pedobacter roseus KACC 11594T.</title>
        <authorList>
            <person name="Hyun D.-W."/>
            <person name="Bae J.-W."/>
        </authorList>
    </citation>
    <scope>NUCLEOTIDE SEQUENCE [LARGE SCALE GENOMIC DNA]</scope>
    <source>
        <strain evidence="1 2">KACC 11594</strain>
    </source>
</reference>
<name>A0A7G9QMT9_9SPHI</name>
<dbReference type="Proteomes" id="UP000515806">
    <property type="component" value="Chromosome"/>
</dbReference>
<evidence type="ECO:0000313" key="2">
    <source>
        <dbReference type="Proteomes" id="UP000515806"/>
    </source>
</evidence>